<organism evidence="1">
    <name type="scientific">marine sediment metagenome</name>
    <dbReference type="NCBI Taxonomy" id="412755"/>
    <lineage>
        <taxon>unclassified sequences</taxon>
        <taxon>metagenomes</taxon>
        <taxon>ecological metagenomes</taxon>
    </lineage>
</organism>
<proteinExistence type="predicted"/>
<reference evidence="1" key="1">
    <citation type="journal article" date="2015" name="Nature">
        <title>Complex archaea that bridge the gap between prokaryotes and eukaryotes.</title>
        <authorList>
            <person name="Spang A."/>
            <person name="Saw J.H."/>
            <person name="Jorgensen S.L."/>
            <person name="Zaremba-Niedzwiedzka K."/>
            <person name="Martijn J."/>
            <person name="Lind A.E."/>
            <person name="van Eijk R."/>
            <person name="Schleper C."/>
            <person name="Guy L."/>
            <person name="Ettema T.J."/>
        </authorList>
    </citation>
    <scope>NUCLEOTIDE SEQUENCE</scope>
</reference>
<sequence length="212" mass="24126">MAKVTKAQRAKVAKALNKLLAERRISDGGYAPATEQDIDQIHVLFCTIIEAKWGSDPDGDLPVEYKLINRHTEERLHYYPIPYGHRLKDFEAMRNRVSLLMANLDMAQEAVSKMMRGFMDYDMPRIGLTYRNWYMGGAAPHQRGHYWAASSKLFKGRQVVEVTHGQPTGRGLVVRLPGQDEQISLDEIKLWGPQVLNFDSGPLPWGDSNDEK</sequence>
<dbReference type="AlphaFoldDB" id="A0A0F9UYM2"/>
<dbReference type="EMBL" id="LAZR01000062">
    <property type="protein sequence ID" value="KKN96814.1"/>
    <property type="molecule type" value="Genomic_DNA"/>
</dbReference>
<evidence type="ECO:0000313" key="1">
    <source>
        <dbReference type="EMBL" id="KKN96814.1"/>
    </source>
</evidence>
<protein>
    <submittedName>
        <fullName evidence="1">Uncharacterized protein</fullName>
    </submittedName>
</protein>
<gene>
    <name evidence="1" type="ORF">LCGC14_0164580</name>
</gene>
<comment type="caution">
    <text evidence="1">The sequence shown here is derived from an EMBL/GenBank/DDBJ whole genome shotgun (WGS) entry which is preliminary data.</text>
</comment>
<name>A0A0F9UYM2_9ZZZZ</name>
<accession>A0A0F9UYM2</accession>